<organism evidence="4 5">
    <name type="scientific">Reyranella aquatilis</name>
    <dbReference type="NCBI Taxonomy" id="2035356"/>
    <lineage>
        <taxon>Bacteria</taxon>
        <taxon>Pseudomonadati</taxon>
        <taxon>Pseudomonadota</taxon>
        <taxon>Alphaproteobacteria</taxon>
        <taxon>Hyphomicrobiales</taxon>
        <taxon>Reyranellaceae</taxon>
        <taxon>Reyranella</taxon>
    </lineage>
</organism>
<dbReference type="InterPro" id="IPR020556">
    <property type="entry name" value="Amidase_CS"/>
</dbReference>
<dbReference type="RefSeq" id="WP_230550437.1">
    <property type="nucleotide sequence ID" value="NZ_JAJISD010000003.1"/>
</dbReference>
<evidence type="ECO:0000256" key="2">
    <source>
        <dbReference type="ARBA" id="ARBA00021874"/>
    </source>
</evidence>
<dbReference type="Pfam" id="PF01425">
    <property type="entry name" value="Amidase"/>
    <property type="match status" value="1"/>
</dbReference>
<dbReference type="PANTHER" id="PTHR11895">
    <property type="entry name" value="TRANSAMIDASE"/>
    <property type="match status" value="1"/>
</dbReference>
<name>A0ABS8KT29_9HYPH</name>
<evidence type="ECO:0000313" key="5">
    <source>
        <dbReference type="Proteomes" id="UP001198862"/>
    </source>
</evidence>
<comment type="caution">
    <text evidence="4">The sequence shown here is derived from an EMBL/GenBank/DDBJ whole genome shotgun (WGS) entry which is preliminary data.</text>
</comment>
<dbReference type="Proteomes" id="UP001198862">
    <property type="component" value="Unassembled WGS sequence"/>
</dbReference>
<dbReference type="InterPro" id="IPR036928">
    <property type="entry name" value="AS_sf"/>
</dbReference>
<feature type="domain" description="Amidase" evidence="3">
    <location>
        <begin position="31"/>
        <end position="450"/>
    </location>
</feature>
<keyword evidence="5" id="KW-1185">Reference proteome</keyword>
<dbReference type="EMBL" id="JAJISD010000003">
    <property type="protein sequence ID" value="MCC8429229.1"/>
    <property type="molecule type" value="Genomic_DNA"/>
</dbReference>
<gene>
    <name evidence="4" type="ORF">LJ725_09635</name>
</gene>
<dbReference type="SUPFAM" id="SSF75304">
    <property type="entry name" value="Amidase signature (AS) enzymes"/>
    <property type="match status" value="1"/>
</dbReference>
<sequence>MTDLTTGDLTTLSIAEAGRLMARGDLTSTALTQAFLARIETVDPALSSYVTVTADIALNAARQADMEMGGGLRRGPLHGIPVGLKDIYETAGVKTTGHSHLKIDYVPAIDAETVRRLKAGGAVILGKLGTHEFANGAMTPDQPFPPVRNPWNTAYQPGGSSSGSGAAVAAALCMGAMGSDTGGSIRNPAGFCAIAGIKPTYGLVSRCGIFPLSFSLDTAGPMAWTTEDCALMLDVLAGHDPNDQASARAPKVDYGASAQRPIKGMRIALARSWYEDSGAALSPDMAKAMEDAVRVMRDLGATVEDVTLPDIRDYHICGRVIITTEAHAIHRRDVIERPEKFGYTTRRRFQLGAFLSAEQYISALRFRRKLQQDTREAMRGYDLVMTPNQWGGPEIFEDPAPIFHFLGKPSLSMPFNVTGQPAASVCCGFGADGLPLAFQLAGRAFDEASVFAAGSAYERATPWRSHRPTL</sequence>
<proteinExistence type="predicted"/>
<dbReference type="Gene3D" id="3.90.1300.10">
    <property type="entry name" value="Amidase signature (AS) domain"/>
    <property type="match status" value="1"/>
</dbReference>
<evidence type="ECO:0000313" key="4">
    <source>
        <dbReference type="EMBL" id="MCC8429229.1"/>
    </source>
</evidence>
<evidence type="ECO:0000259" key="3">
    <source>
        <dbReference type="Pfam" id="PF01425"/>
    </source>
</evidence>
<evidence type="ECO:0000256" key="1">
    <source>
        <dbReference type="ARBA" id="ARBA00003871"/>
    </source>
</evidence>
<protein>
    <recommendedName>
        <fullName evidence="2">Indoleacetamide hydrolase</fullName>
    </recommendedName>
</protein>
<reference evidence="4 5" key="1">
    <citation type="submission" date="2021-11" db="EMBL/GenBank/DDBJ databases">
        <authorList>
            <person name="Lee D.-H."/>
            <person name="Kim S.-B."/>
        </authorList>
    </citation>
    <scope>NUCLEOTIDE SEQUENCE [LARGE SCALE GENOMIC DNA]</scope>
    <source>
        <strain evidence="4 5">KCTC 52223</strain>
    </source>
</reference>
<dbReference type="InterPro" id="IPR023631">
    <property type="entry name" value="Amidase_dom"/>
</dbReference>
<comment type="function">
    <text evidence="1">Hydrolyzes indole-3-acetamide (IAM) into indole-3-acetic acid (IAA).</text>
</comment>
<dbReference type="PANTHER" id="PTHR11895:SF176">
    <property type="entry name" value="AMIDASE AMID-RELATED"/>
    <property type="match status" value="1"/>
</dbReference>
<accession>A0ABS8KT29</accession>
<dbReference type="InterPro" id="IPR000120">
    <property type="entry name" value="Amidase"/>
</dbReference>
<dbReference type="PROSITE" id="PS00571">
    <property type="entry name" value="AMIDASES"/>
    <property type="match status" value="1"/>
</dbReference>